<organism evidence="1 2">
    <name type="scientific">Terrimicrobium sacchariphilum</name>
    <dbReference type="NCBI Taxonomy" id="690879"/>
    <lineage>
        <taxon>Bacteria</taxon>
        <taxon>Pseudomonadati</taxon>
        <taxon>Verrucomicrobiota</taxon>
        <taxon>Terrimicrobiia</taxon>
        <taxon>Terrimicrobiales</taxon>
        <taxon>Terrimicrobiaceae</taxon>
        <taxon>Terrimicrobium</taxon>
    </lineage>
</organism>
<dbReference type="RefSeq" id="WP_075081396.1">
    <property type="nucleotide sequence ID" value="NZ_BDCO01000003.1"/>
</dbReference>
<keyword evidence="2" id="KW-1185">Reference proteome</keyword>
<dbReference type="AlphaFoldDB" id="A0A146GGN2"/>
<dbReference type="EMBL" id="BDCO01000003">
    <property type="protein sequence ID" value="GAT35598.1"/>
    <property type="molecule type" value="Genomic_DNA"/>
</dbReference>
<evidence type="ECO:0000313" key="2">
    <source>
        <dbReference type="Proteomes" id="UP000076023"/>
    </source>
</evidence>
<gene>
    <name evidence="1" type="ORF">TSACC_3669</name>
</gene>
<protein>
    <submittedName>
        <fullName evidence="1">Uncharacterized protein</fullName>
    </submittedName>
</protein>
<proteinExistence type="predicted"/>
<evidence type="ECO:0000313" key="1">
    <source>
        <dbReference type="EMBL" id="GAT35598.1"/>
    </source>
</evidence>
<reference evidence="2" key="1">
    <citation type="journal article" date="2017" name="Genome Announc.">
        <title>Draft Genome Sequence of Terrimicrobium sacchariphilum NM-5T, a Facultative Anaerobic Soil Bacterium of the Class Spartobacteria.</title>
        <authorList>
            <person name="Qiu Y.L."/>
            <person name="Tourlousse D.M."/>
            <person name="Matsuura N."/>
            <person name="Ohashi A."/>
            <person name="Sekiguchi Y."/>
        </authorList>
    </citation>
    <scope>NUCLEOTIDE SEQUENCE [LARGE SCALE GENOMIC DNA]</scope>
    <source>
        <strain evidence="2">NM-5</strain>
    </source>
</reference>
<dbReference type="Proteomes" id="UP000076023">
    <property type="component" value="Unassembled WGS sequence"/>
</dbReference>
<dbReference type="STRING" id="690879.TSACC_3669"/>
<dbReference type="InParanoid" id="A0A146GGN2"/>
<comment type="caution">
    <text evidence="1">The sequence shown here is derived from an EMBL/GenBank/DDBJ whole genome shotgun (WGS) entry which is preliminary data.</text>
</comment>
<accession>A0A146GGN2</accession>
<sequence>MNITKIQANSLAELPEGYRTRAIAEIIGRINGELFKCFAVLKPEDTKFYREYIEDNSKDFAPESPEKICADDVIEFTKVLDETRERIEKGCLPLKRLYELQEQLGDKCDCPECQAKRGASGLAS</sequence>
<name>A0A146GGN2_TERSA</name>